<organism evidence="1 2">
    <name type="scientific">Vibrio parahaemolyticus</name>
    <dbReference type="NCBI Taxonomy" id="670"/>
    <lineage>
        <taxon>Bacteria</taxon>
        <taxon>Pseudomonadati</taxon>
        <taxon>Pseudomonadota</taxon>
        <taxon>Gammaproteobacteria</taxon>
        <taxon>Vibrionales</taxon>
        <taxon>Vibrionaceae</taxon>
        <taxon>Vibrio</taxon>
    </lineage>
</organism>
<name>A0A8H9TK30_VIBPH</name>
<evidence type="ECO:0000313" key="2">
    <source>
        <dbReference type="Proteomes" id="UP001163036"/>
    </source>
</evidence>
<proteinExistence type="predicted"/>
<dbReference type="EMBL" id="CP097357">
    <property type="protein sequence ID" value="UYV29549.1"/>
    <property type="molecule type" value="Genomic_DNA"/>
</dbReference>
<dbReference type="InterPro" id="IPR038140">
    <property type="entry name" value="DotD_sf"/>
</dbReference>
<dbReference type="Pfam" id="PF16816">
    <property type="entry name" value="DotD"/>
    <property type="match status" value="1"/>
</dbReference>
<evidence type="ECO:0000313" key="1">
    <source>
        <dbReference type="EMBL" id="UYV29549.1"/>
    </source>
</evidence>
<dbReference type="InterPro" id="IPR031817">
    <property type="entry name" value="DotD"/>
</dbReference>
<dbReference type="RefSeq" id="WP_044128885.1">
    <property type="nucleotide sequence ID" value="NZ_CP062152.1"/>
</dbReference>
<protein>
    <submittedName>
        <fullName evidence="1">DotD/TraH family lipoprotein</fullName>
    </submittedName>
</protein>
<accession>A0A8H9TK30</accession>
<keyword evidence="1" id="KW-0614">Plasmid</keyword>
<dbReference type="AlphaFoldDB" id="A0A8H9TK30"/>
<dbReference type="Proteomes" id="UP001163036">
    <property type="component" value="Plasmid pVP-16-VB00198-1"/>
</dbReference>
<reference evidence="1" key="1">
    <citation type="submission" date="2022-05" db="EMBL/GenBank/DDBJ databases">
        <title>Megaplasmid of Vibrio parahaemolyticus.</title>
        <authorList>
            <person name="Strauch E."/>
            <person name="Borowiak M."/>
        </authorList>
    </citation>
    <scope>NUCLEOTIDE SEQUENCE</scope>
    <source>
        <strain evidence="1">16-VB00198</strain>
        <plasmid evidence="1">pVP-16-VB00198-1</plasmid>
    </source>
</reference>
<gene>
    <name evidence="1" type="ORF">M5598_26605</name>
</gene>
<keyword evidence="1" id="KW-0449">Lipoprotein</keyword>
<sequence length="171" mass="18939">MKINKSLIFLGVLATTGCSSIAANNPNEDISLANSKALETLMNVSIEARDELRLIAKMQEAKSLESLTDEQHKQKEAQALAVPPGFESVVEFGITDRASVVTKALAKMAGYTYKEYGKPLGTFQEPWVKIPKATKPLSEFLREVGMQTGNNVRIEVYPDAKLIRYVYKNVE</sequence>
<dbReference type="Gene3D" id="3.55.50.60">
    <property type="entry name" value="DotD protein"/>
    <property type="match status" value="1"/>
</dbReference>
<geneLocation type="plasmid" evidence="1 2">
    <name>pVP-16-VB00198-1</name>
</geneLocation>
<dbReference type="PROSITE" id="PS51257">
    <property type="entry name" value="PROKAR_LIPOPROTEIN"/>
    <property type="match status" value="1"/>
</dbReference>